<evidence type="ECO:0000256" key="1">
    <source>
        <dbReference type="SAM" id="Phobius"/>
    </source>
</evidence>
<name>A0A0B7NYR2_PROFF</name>
<sequence>MMTYAWNALPMMAGMVLFWLAIVALVVWLVKDNRPRAGIASAQAVDIIDQRYARGEIDEDQWVRIRTGLDKRQ</sequence>
<feature type="transmembrane region" description="Helical" evidence="1">
    <location>
        <begin position="12"/>
        <end position="30"/>
    </location>
</feature>
<evidence type="ECO:0000313" key="2">
    <source>
        <dbReference type="EMBL" id="CEP26374.1"/>
    </source>
</evidence>
<keyword evidence="1" id="KW-0812">Transmembrane</keyword>
<reference evidence="2" key="1">
    <citation type="submission" date="2014-08" db="EMBL/GenBank/DDBJ databases">
        <authorList>
            <person name="Falentin Helene"/>
        </authorList>
    </citation>
    <scope>NUCLEOTIDE SEQUENCE</scope>
</reference>
<organism evidence="2">
    <name type="scientific">Propionibacterium freudenreichii subsp. freudenreichii</name>
    <dbReference type="NCBI Taxonomy" id="66712"/>
    <lineage>
        <taxon>Bacteria</taxon>
        <taxon>Bacillati</taxon>
        <taxon>Actinomycetota</taxon>
        <taxon>Actinomycetes</taxon>
        <taxon>Propionibacteriales</taxon>
        <taxon>Propionibacteriaceae</taxon>
        <taxon>Propionibacterium</taxon>
    </lineage>
</organism>
<accession>A0A0B7NYR2</accession>
<proteinExistence type="predicted"/>
<protein>
    <recommendedName>
        <fullName evidence="3">SHOCT domain-containing protein</fullName>
    </recommendedName>
</protein>
<evidence type="ECO:0008006" key="3">
    <source>
        <dbReference type="Google" id="ProtNLM"/>
    </source>
</evidence>
<keyword evidence="1" id="KW-1133">Transmembrane helix</keyword>
<dbReference type="AlphaFoldDB" id="A0A0B7NYR2"/>
<keyword evidence="1" id="KW-0472">Membrane</keyword>
<dbReference type="EMBL" id="LM676407">
    <property type="protein sequence ID" value="CEP26374.1"/>
    <property type="molecule type" value="Genomic_DNA"/>
</dbReference>
<gene>
    <name evidence="2" type="ORF">PFCIRM138_07190</name>
</gene>